<dbReference type="Gene3D" id="3.40.630.30">
    <property type="match status" value="1"/>
</dbReference>
<dbReference type="SUPFAM" id="SSF55729">
    <property type="entry name" value="Acyl-CoA N-acyltransferases (Nat)"/>
    <property type="match status" value="1"/>
</dbReference>
<dbReference type="GO" id="GO:0016747">
    <property type="term" value="F:acyltransferase activity, transferring groups other than amino-acyl groups"/>
    <property type="evidence" value="ECO:0007669"/>
    <property type="project" value="InterPro"/>
</dbReference>
<name>A0A2J6SUR2_9HELO</name>
<feature type="domain" description="N-acetyltransferase" evidence="1">
    <location>
        <begin position="23"/>
        <end position="83"/>
    </location>
</feature>
<proteinExistence type="predicted"/>
<protein>
    <recommendedName>
        <fullName evidence="1">N-acetyltransferase domain-containing protein</fullName>
    </recommendedName>
</protein>
<keyword evidence="3" id="KW-1185">Reference proteome</keyword>
<organism evidence="2 3">
    <name type="scientific">Hyaloscypha bicolor E</name>
    <dbReference type="NCBI Taxonomy" id="1095630"/>
    <lineage>
        <taxon>Eukaryota</taxon>
        <taxon>Fungi</taxon>
        <taxon>Dikarya</taxon>
        <taxon>Ascomycota</taxon>
        <taxon>Pezizomycotina</taxon>
        <taxon>Leotiomycetes</taxon>
        <taxon>Helotiales</taxon>
        <taxon>Hyaloscyphaceae</taxon>
        <taxon>Hyaloscypha</taxon>
        <taxon>Hyaloscypha bicolor</taxon>
    </lineage>
</organism>
<dbReference type="InParanoid" id="A0A2J6SUR2"/>
<accession>A0A2J6SUR2</accession>
<dbReference type="InterPro" id="IPR016181">
    <property type="entry name" value="Acyl_CoA_acyltransferase"/>
</dbReference>
<gene>
    <name evidence="2" type="ORF">K444DRAFT_105065</name>
</gene>
<dbReference type="EMBL" id="KZ613859">
    <property type="protein sequence ID" value="PMD54502.1"/>
    <property type="molecule type" value="Genomic_DNA"/>
</dbReference>
<dbReference type="Proteomes" id="UP000235371">
    <property type="component" value="Unassembled WGS sequence"/>
</dbReference>
<dbReference type="OrthoDB" id="196847at2759"/>
<dbReference type="Pfam" id="PF00583">
    <property type="entry name" value="Acetyltransf_1"/>
    <property type="match status" value="1"/>
</dbReference>
<evidence type="ECO:0000313" key="2">
    <source>
        <dbReference type="EMBL" id="PMD54502.1"/>
    </source>
</evidence>
<dbReference type="GeneID" id="36578363"/>
<reference evidence="2 3" key="1">
    <citation type="submission" date="2016-04" db="EMBL/GenBank/DDBJ databases">
        <title>A degradative enzymes factory behind the ericoid mycorrhizal symbiosis.</title>
        <authorList>
            <consortium name="DOE Joint Genome Institute"/>
            <person name="Martino E."/>
            <person name="Morin E."/>
            <person name="Grelet G."/>
            <person name="Kuo A."/>
            <person name="Kohler A."/>
            <person name="Daghino S."/>
            <person name="Barry K."/>
            <person name="Choi C."/>
            <person name="Cichocki N."/>
            <person name="Clum A."/>
            <person name="Copeland A."/>
            <person name="Hainaut M."/>
            <person name="Haridas S."/>
            <person name="Labutti K."/>
            <person name="Lindquist E."/>
            <person name="Lipzen A."/>
            <person name="Khouja H.-R."/>
            <person name="Murat C."/>
            <person name="Ohm R."/>
            <person name="Olson A."/>
            <person name="Spatafora J."/>
            <person name="Veneault-Fourrey C."/>
            <person name="Henrissat B."/>
            <person name="Grigoriev I."/>
            <person name="Martin F."/>
            <person name="Perotto S."/>
        </authorList>
    </citation>
    <scope>NUCLEOTIDE SEQUENCE [LARGE SCALE GENOMIC DNA]</scope>
    <source>
        <strain evidence="2 3">E</strain>
    </source>
</reference>
<dbReference type="InterPro" id="IPR000182">
    <property type="entry name" value="GNAT_dom"/>
</dbReference>
<dbReference type="CDD" id="cd04301">
    <property type="entry name" value="NAT_SF"/>
    <property type="match status" value="1"/>
</dbReference>
<sequence>MTRGTPNNLNTSILSGFLNNMYISVQREWFAGRRFLYLATLFMKPEFQGRGVGTSVIKAAHETADKEGLVSCLQGTAVATPFYVQRG</sequence>
<dbReference type="AlphaFoldDB" id="A0A2J6SUR2"/>
<evidence type="ECO:0000259" key="1">
    <source>
        <dbReference type="Pfam" id="PF00583"/>
    </source>
</evidence>
<dbReference type="RefSeq" id="XP_024731406.1">
    <property type="nucleotide sequence ID" value="XM_024870281.1"/>
</dbReference>
<evidence type="ECO:0000313" key="3">
    <source>
        <dbReference type="Proteomes" id="UP000235371"/>
    </source>
</evidence>